<accession>A0A1G1VTY4</accession>
<dbReference type="PANTHER" id="PTHR43421">
    <property type="entry name" value="METALLOPROTEASE PMBA"/>
    <property type="match status" value="1"/>
</dbReference>
<name>A0A1G1VTY4_9BACT</name>
<reference evidence="2 3" key="1">
    <citation type="journal article" date="2016" name="Nat. Commun.">
        <title>Thousands of microbial genomes shed light on interconnected biogeochemical processes in an aquifer system.</title>
        <authorList>
            <person name="Anantharaman K."/>
            <person name="Brown C.T."/>
            <person name="Hug L.A."/>
            <person name="Sharon I."/>
            <person name="Castelle C.J."/>
            <person name="Probst A.J."/>
            <person name="Thomas B.C."/>
            <person name="Singh A."/>
            <person name="Wilkins M.J."/>
            <person name="Karaoz U."/>
            <person name="Brodie E.L."/>
            <person name="Williams K.H."/>
            <person name="Hubbard S.S."/>
            <person name="Banfield J.F."/>
        </authorList>
    </citation>
    <scope>NUCLEOTIDE SEQUENCE [LARGE SCALE GENOMIC DNA]</scope>
</reference>
<dbReference type="Gene3D" id="3.30.2290.10">
    <property type="entry name" value="PmbA/TldD superfamily"/>
    <property type="match status" value="1"/>
</dbReference>
<dbReference type="InterPro" id="IPR047657">
    <property type="entry name" value="PmbA"/>
</dbReference>
<comment type="caution">
    <text evidence="2">The sequence shown here is derived from an EMBL/GenBank/DDBJ whole genome shotgun (WGS) entry which is preliminary data.</text>
</comment>
<dbReference type="InterPro" id="IPR045569">
    <property type="entry name" value="Metalloprtase-TldD/E_C"/>
</dbReference>
<dbReference type="EMBL" id="MHCJ01000003">
    <property type="protein sequence ID" value="OGY18784.1"/>
    <property type="molecule type" value="Genomic_DNA"/>
</dbReference>
<dbReference type="InterPro" id="IPR036059">
    <property type="entry name" value="TldD/PmbA_sf"/>
</dbReference>
<dbReference type="AlphaFoldDB" id="A0A1G1VTY4"/>
<sequence length="517" mass="55579">MKSITHLTRTVKQGLSILKADSKVTQGLVYASENRRTVGRLVYTSHIPCNGLEELKSDEDLGVCVEVWFRKGGKQLVGMGHESSELSPDAVRQALKKAKRDAVPDPDFHGLYQPEKGYAQGRRRLSFHDRRLFSLSDRAEAKFLSRAAWETIRGTVHGIAPYARKHRLSPKQLAFILNGDHFIVRESMALASTNGVVDSECSTIVLSFLTAMLEKERSKGSAWSARSSLSGFSPYVLGKQAARSAIQGVGGLRVGGGTYPVVFGPQAVAELFGGLLLSHFTLSLIDFGASLFAGQYGKPVASPLLSLSDDPTIRGGAGSKRVSCEGAPTARKVLLNKGVLTGYLSDSRTTNKMLGRVTEATAKLGVSPTTIARAIRPSNGFRFSDGGGRAASSPVGTHATNLVIDSPTPLSMERLLRKVQNGLYIGRLWYTYPVGGYATGIISGTAVADSYLIRNGKLASPILPNTLRLEDNLARMVRDIIGVGKAKVPTILWASDEITYAPCVAVDGVRFVSIGQE</sequence>
<gene>
    <name evidence="2" type="ORF">A2786_04800</name>
</gene>
<dbReference type="Proteomes" id="UP000179233">
    <property type="component" value="Unassembled WGS sequence"/>
</dbReference>
<feature type="domain" description="Metalloprotease TldD/E C-terminal" evidence="1">
    <location>
        <begin position="257"/>
        <end position="511"/>
    </location>
</feature>
<dbReference type="PANTHER" id="PTHR43421:SF1">
    <property type="entry name" value="METALLOPROTEASE PMBA"/>
    <property type="match status" value="1"/>
</dbReference>
<evidence type="ECO:0000313" key="3">
    <source>
        <dbReference type="Proteomes" id="UP000179233"/>
    </source>
</evidence>
<dbReference type="InterPro" id="IPR035068">
    <property type="entry name" value="TldD/PmbA_N"/>
</dbReference>
<dbReference type="Pfam" id="PF19289">
    <property type="entry name" value="PmbA_TldD_3rd"/>
    <property type="match status" value="1"/>
</dbReference>
<dbReference type="GO" id="GO:0006508">
    <property type="term" value="P:proteolysis"/>
    <property type="evidence" value="ECO:0007669"/>
    <property type="project" value="InterPro"/>
</dbReference>
<dbReference type="GO" id="GO:0008237">
    <property type="term" value="F:metallopeptidase activity"/>
    <property type="evidence" value="ECO:0007669"/>
    <property type="project" value="InterPro"/>
</dbReference>
<proteinExistence type="predicted"/>
<evidence type="ECO:0000259" key="1">
    <source>
        <dbReference type="Pfam" id="PF19289"/>
    </source>
</evidence>
<protein>
    <recommendedName>
        <fullName evidence="1">Metalloprotease TldD/E C-terminal domain-containing protein</fullName>
    </recommendedName>
</protein>
<organism evidence="2 3">
    <name type="scientific">Candidatus Chisholmbacteria bacterium RIFCSPHIGHO2_01_FULL_52_32</name>
    <dbReference type="NCBI Taxonomy" id="1797591"/>
    <lineage>
        <taxon>Bacteria</taxon>
        <taxon>Candidatus Chisholmiibacteriota</taxon>
    </lineage>
</organism>
<evidence type="ECO:0000313" key="2">
    <source>
        <dbReference type="EMBL" id="OGY18784.1"/>
    </source>
</evidence>
<dbReference type="SUPFAM" id="SSF111283">
    <property type="entry name" value="Putative modulator of DNA gyrase, PmbA/TldD"/>
    <property type="match status" value="1"/>
</dbReference>
<dbReference type="GO" id="GO:0005829">
    <property type="term" value="C:cytosol"/>
    <property type="evidence" value="ECO:0007669"/>
    <property type="project" value="TreeGrafter"/>
</dbReference>